<dbReference type="Gene3D" id="2.60.40.1650">
    <property type="entry name" value="Porin MspA (Ig-like beta-sandwich domain)"/>
    <property type="match status" value="2"/>
</dbReference>
<dbReference type="Pfam" id="PF09203">
    <property type="entry name" value="MspA"/>
    <property type="match status" value="1"/>
</dbReference>
<dbReference type="AlphaFoldDB" id="A0A370GNH1"/>
<dbReference type="InterPro" id="IPR015286">
    <property type="entry name" value="Porin_fam_mycobact-type"/>
</dbReference>
<protein>
    <submittedName>
        <fullName evidence="3">MspA protein</fullName>
    </submittedName>
</protein>
<dbReference type="InterPro" id="IPR036435">
    <property type="entry name" value="Leukocidin/porin_MspA_sf"/>
</dbReference>
<organism evidence="3 4">
    <name type="scientific">Nocardia mexicana</name>
    <dbReference type="NCBI Taxonomy" id="279262"/>
    <lineage>
        <taxon>Bacteria</taxon>
        <taxon>Bacillati</taxon>
        <taxon>Actinomycetota</taxon>
        <taxon>Actinomycetes</taxon>
        <taxon>Mycobacteriales</taxon>
        <taxon>Nocardiaceae</taxon>
        <taxon>Nocardia</taxon>
    </lineage>
</organism>
<dbReference type="Proteomes" id="UP000255355">
    <property type="component" value="Unassembled WGS sequence"/>
</dbReference>
<evidence type="ECO:0000256" key="2">
    <source>
        <dbReference type="SAM" id="SignalP"/>
    </source>
</evidence>
<proteinExistence type="predicted"/>
<evidence type="ECO:0000256" key="1">
    <source>
        <dbReference type="ARBA" id="ARBA00022729"/>
    </source>
</evidence>
<feature type="signal peptide" evidence="2">
    <location>
        <begin position="1"/>
        <end position="25"/>
    </location>
</feature>
<evidence type="ECO:0000313" key="3">
    <source>
        <dbReference type="EMBL" id="RDI43483.1"/>
    </source>
</evidence>
<keyword evidence="4" id="KW-1185">Reference proteome</keyword>
<name>A0A370GNH1_9NOCA</name>
<gene>
    <name evidence="3" type="ORF">DFR68_12140</name>
</gene>
<dbReference type="SUPFAM" id="SSF56959">
    <property type="entry name" value="Leukocidin-like"/>
    <property type="match status" value="1"/>
</dbReference>
<dbReference type="OrthoDB" id="4374453at2"/>
<feature type="chain" id="PRO_5016810374" evidence="2">
    <location>
        <begin position="26"/>
        <end position="222"/>
    </location>
</feature>
<evidence type="ECO:0000313" key="4">
    <source>
        <dbReference type="Proteomes" id="UP000255355"/>
    </source>
</evidence>
<reference evidence="3 4" key="1">
    <citation type="submission" date="2018-07" db="EMBL/GenBank/DDBJ databases">
        <title>Genomic Encyclopedia of Type Strains, Phase IV (KMG-IV): sequencing the most valuable type-strain genomes for metagenomic binning, comparative biology and taxonomic classification.</title>
        <authorList>
            <person name="Goeker M."/>
        </authorList>
    </citation>
    <scope>NUCLEOTIDE SEQUENCE [LARGE SCALE GENOMIC DNA]</scope>
    <source>
        <strain evidence="3 4">DSM 44952</strain>
    </source>
</reference>
<accession>A0A370GNH1</accession>
<comment type="caution">
    <text evidence="3">The sequence shown here is derived from an EMBL/GenBank/DDBJ whole genome shotgun (WGS) entry which is preliminary data.</text>
</comment>
<keyword evidence="1 2" id="KW-0732">Signal</keyword>
<dbReference type="EMBL" id="QQAZ01000021">
    <property type="protein sequence ID" value="RDI43483.1"/>
    <property type="molecule type" value="Genomic_DNA"/>
</dbReference>
<sequence length="222" mass="22360">MRVGFLVSAAAVSAAMAVAAPQACADVLQLAPHEQSVTMPDGWELTVGHQQESGNRVAPLNVIGSTREVFVTNQSYGGVGGSGSALKGVVLKAGYHLGCAVDITSVTLGVQFSAGFQPGITISPTTPMGVTALPSPSATVAIGPSAAVTPTFSVTLTPGQVVDLPMGEKPLEGPKAYITNRDAHVKMDGCIGPAAIRSYTIVAAQSSAADDSVAVYGDPIAL</sequence>